<dbReference type="SUPFAM" id="SSF47384">
    <property type="entry name" value="Homodimeric domain of signal transducing histidine kinase"/>
    <property type="match status" value="1"/>
</dbReference>
<evidence type="ECO:0000256" key="11">
    <source>
        <dbReference type="ARBA" id="ARBA00022989"/>
    </source>
</evidence>
<reference evidence="17 18" key="1">
    <citation type="submission" date="2015-09" db="EMBL/GenBank/DDBJ databases">
        <title>Genome sequence of Oxobacter pfennigii DSM 3222.</title>
        <authorList>
            <person name="Poehlein A."/>
            <person name="Bengelsdorf F.R."/>
            <person name="Schiel-Bengelsdorf B."/>
            <person name="Duerre P."/>
            <person name="Daniel R."/>
        </authorList>
    </citation>
    <scope>NUCLEOTIDE SEQUENCE [LARGE SCALE GENOMIC DNA]</scope>
    <source>
        <strain evidence="17 18">DSM 3222</strain>
    </source>
</reference>
<feature type="domain" description="Histidine kinase" evidence="15">
    <location>
        <begin position="216"/>
        <end position="429"/>
    </location>
</feature>
<keyword evidence="9 17" id="KW-0418">Kinase</keyword>
<dbReference type="CDD" id="cd00082">
    <property type="entry name" value="HisKA"/>
    <property type="match status" value="1"/>
</dbReference>
<keyword evidence="7 14" id="KW-0812">Transmembrane</keyword>
<dbReference type="SMART" id="SM00388">
    <property type="entry name" value="HisKA"/>
    <property type="match status" value="1"/>
</dbReference>
<evidence type="ECO:0000256" key="5">
    <source>
        <dbReference type="ARBA" id="ARBA00022553"/>
    </source>
</evidence>
<dbReference type="GO" id="GO:0005524">
    <property type="term" value="F:ATP binding"/>
    <property type="evidence" value="ECO:0007669"/>
    <property type="project" value="UniProtKB-KW"/>
</dbReference>
<dbReference type="EMBL" id="LKET01000041">
    <property type="protein sequence ID" value="KPU43194.1"/>
    <property type="molecule type" value="Genomic_DNA"/>
</dbReference>
<dbReference type="InterPro" id="IPR005467">
    <property type="entry name" value="His_kinase_dom"/>
</dbReference>
<keyword evidence="5" id="KW-0597">Phosphoprotein</keyword>
<comment type="caution">
    <text evidence="17">The sequence shown here is derived from an EMBL/GenBank/DDBJ whole genome shotgun (WGS) entry which is preliminary data.</text>
</comment>
<keyword evidence="6 17" id="KW-0808">Transferase</keyword>
<accession>A0A0P8W5I2</accession>
<dbReference type="GO" id="GO:0005886">
    <property type="term" value="C:plasma membrane"/>
    <property type="evidence" value="ECO:0007669"/>
    <property type="project" value="UniProtKB-SubCell"/>
</dbReference>
<evidence type="ECO:0000256" key="2">
    <source>
        <dbReference type="ARBA" id="ARBA00004651"/>
    </source>
</evidence>
<dbReference type="EC" id="2.7.13.3" evidence="3"/>
<dbReference type="GO" id="GO:0000155">
    <property type="term" value="F:phosphorelay sensor kinase activity"/>
    <property type="evidence" value="ECO:0007669"/>
    <property type="project" value="InterPro"/>
</dbReference>
<dbReference type="InterPro" id="IPR036890">
    <property type="entry name" value="HATPase_C_sf"/>
</dbReference>
<dbReference type="Pfam" id="PF00512">
    <property type="entry name" value="HisKA"/>
    <property type="match status" value="1"/>
</dbReference>
<dbReference type="Pfam" id="PF00672">
    <property type="entry name" value="HAMP"/>
    <property type="match status" value="1"/>
</dbReference>
<evidence type="ECO:0000256" key="6">
    <source>
        <dbReference type="ARBA" id="ARBA00022679"/>
    </source>
</evidence>
<dbReference type="AlphaFoldDB" id="A0A0P8W5I2"/>
<dbReference type="InterPro" id="IPR004358">
    <property type="entry name" value="Sig_transdc_His_kin-like_C"/>
</dbReference>
<dbReference type="Proteomes" id="UP000050326">
    <property type="component" value="Unassembled WGS sequence"/>
</dbReference>
<dbReference type="PRINTS" id="PR00344">
    <property type="entry name" value="BCTRLSENSOR"/>
</dbReference>
<dbReference type="Gene3D" id="6.10.340.10">
    <property type="match status" value="1"/>
</dbReference>
<protein>
    <recommendedName>
        <fullName evidence="3">histidine kinase</fullName>
        <ecNumber evidence="3">2.7.13.3</ecNumber>
    </recommendedName>
</protein>
<keyword evidence="4" id="KW-1003">Cell membrane</keyword>
<dbReference type="STRING" id="36849.OXPF_32080"/>
<evidence type="ECO:0000256" key="13">
    <source>
        <dbReference type="ARBA" id="ARBA00023136"/>
    </source>
</evidence>
<dbReference type="PANTHER" id="PTHR45528:SF1">
    <property type="entry name" value="SENSOR HISTIDINE KINASE CPXA"/>
    <property type="match status" value="1"/>
</dbReference>
<feature type="transmembrane region" description="Helical" evidence="14">
    <location>
        <begin position="134"/>
        <end position="155"/>
    </location>
</feature>
<evidence type="ECO:0000259" key="15">
    <source>
        <dbReference type="PROSITE" id="PS50109"/>
    </source>
</evidence>
<name>A0A0P8W5I2_9CLOT</name>
<dbReference type="InterPro" id="IPR036097">
    <property type="entry name" value="HisK_dim/P_sf"/>
</dbReference>
<sequence>MLSKIRSKINRSIVVKSTITNIVLFGLIFLALGCGIYQAFSSIMFEGATLVLEDHSRVISDFVKEGYSDIIPSYAENSAIVVTMSPASGAFASSEVVIDGVEIIYRFTVQSGTESYDIVITKTLAKEWKAIRTMLIFLIGASVILVAFILFITTITTRRTVKPIHEMINTINNGGLDVRLDVANSQNELKLLAETFNELLDRIWKVYKNQEQFVSDASHELRTPLLVIQGYSDLMERWGKNDESVQAEAVASIKREAVYMNKLVERLLFLANADQNRLKIDFKEVDLPELLDSIIHDSILIDDTHTYKLETENLHIRADASLIKQLIRILLDNSAKYSIVGGKINVRAYQKDKYIFIEVEDNGPGVSEENLAHIFERFYKADNSRTRKKGGTGLGLSIARWIVEEHGGKIRASNTSNGLLITILFPRIS</sequence>
<evidence type="ECO:0000256" key="14">
    <source>
        <dbReference type="SAM" id="Phobius"/>
    </source>
</evidence>
<dbReference type="SMART" id="SM00387">
    <property type="entry name" value="HATPase_c"/>
    <property type="match status" value="1"/>
</dbReference>
<dbReference type="OrthoDB" id="9786919at2"/>
<dbReference type="Gene3D" id="3.30.565.10">
    <property type="entry name" value="Histidine kinase-like ATPase, C-terminal domain"/>
    <property type="match status" value="1"/>
</dbReference>
<gene>
    <name evidence="17" type="primary">arlS_2</name>
    <name evidence="17" type="ORF">OXPF_32080</name>
</gene>
<keyword evidence="10" id="KW-0067">ATP-binding</keyword>
<organism evidence="17 18">
    <name type="scientific">Oxobacter pfennigii</name>
    <dbReference type="NCBI Taxonomy" id="36849"/>
    <lineage>
        <taxon>Bacteria</taxon>
        <taxon>Bacillati</taxon>
        <taxon>Bacillota</taxon>
        <taxon>Clostridia</taxon>
        <taxon>Eubacteriales</taxon>
        <taxon>Clostridiaceae</taxon>
        <taxon>Oxobacter</taxon>
    </lineage>
</organism>
<dbReference type="PROSITE" id="PS50885">
    <property type="entry name" value="HAMP"/>
    <property type="match status" value="1"/>
</dbReference>
<proteinExistence type="predicted"/>
<evidence type="ECO:0000256" key="8">
    <source>
        <dbReference type="ARBA" id="ARBA00022741"/>
    </source>
</evidence>
<dbReference type="CDD" id="cd06225">
    <property type="entry name" value="HAMP"/>
    <property type="match status" value="1"/>
</dbReference>
<evidence type="ECO:0000256" key="3">
    <source>
        <dbReference type="ARBA" id="ARBA00012438"/>
    </source>
</evidence>
<evidence type="ECO:0000256" key="12">
    <source>
        <dbReference type="ARBA" id="ARBA00023012"/>
    </source>
</evidence>
<evidence type="ECO:0000256" key="1">
    <source>
        <dbReference type="ARBA" id="ARBA00000085"/>
    </source>
</evidence>
<evidence type="ECO:0000313" key="17">
    <source>
        <dbReference type="EMBL" id="KPU43194.1"/>
    </source>
</evidence>
<evidence type="ECO:0000313" key="18">
    <source>
        <dbReference type="Proteomes" id="UP000050326"/>
    </source>
</evidence>
<dbReference type="Gene3D" id="1.10.287.130">
    <property type="match status" value="1"/>
</dbReference>
<comment type="subcellular location">
    <subcellularLocation>
        <location evidence="2">Cell membrane</location>
        <topology evidence="2">Multi-pass membrane protein</topology>
    </subcellularLocation>
</comment>
<dbReference type="SUPFAM" id="SSF55874">
    <property type="entry name" value="ATPase domain of HSP90 chaperone/DNA topoisomerase II/histidine kinase"/>
    <property type="match status" value="1"/>
</dbReference>
<dbReference type="PANTHER" id="PTHR45528">
    <property type="entry name" value="SENSOR HISTIDINE KINASE CPXA"/>
    <property type="match status" value="1"/>
</dbReference>
<dbReference type="PROSITE" id="PS51257">
    <property type="entry name" value="PROKAR_LIPOPROTEIN"/>
    <property type="match status" value="1"/>
</dbReference>
<evidence type="ECO:0000256" key="7">
    <source>
        <dbReference type="ARBA" id="ARBA00022692"/>
    </source>
</evidence>
<dbReference type="PROSITE" id="PS50109">
    <property type="entry name" value="HIS_KIN"/>
    <property type="match status" value="1"/>
</dbReference>
<keyword evidence="11 14" id="KW-1133">Transmembrane helix</keyword>
<dbReference type="SMART" id="SM00304">
    <property type="entry name" value="HAMP"/>
    <property type="match status" value="1"/>
</dbReference>
<keyword evidence="18" id="KW-1185">Reference proteome</keyword>
<dbReference type="Pfam" id="PF02518">
    <property type="entry name" value="HATPase_c"/>
    <property type="match status" value="1"/>
</dbReference>
<feature type="transmembrane region" description="Helical" evidence="14">
    <location>
        <begin position="21"/>
        <end position="40"/>
    </location>
</feature>
<dbReference type="SUPFAM" id="SSF158472">
    <property type="entry name" value="HAMP domain-like"/>
    <property type="match status" value="1"/>
</dbReference>
<dbReference type="RefSeq" id="WP_054876208.1">
    <property type="nucleotide sequence ID" value="NZ_LKET01000041.1"/>
</dbReference>
<comment type="catalytic activity">
    <reaction evidence="1">
        <text>ATP + protein L-histidine = ADP + protein N-phospho-L-histidine.</text>
        <dbReference type="EC" id="2.7.13.3"/>
    </reaction>
</comment>
<evidence type="ECO:0000259" key="16">
    <source>
        <dbReference type="PROSITE" id="PS50885"/>
    </source>
</evidence>
<dbReference type="FunFam" id="3.30.565.10:FF:000006">
    <property type="entry name" value="Sensor histidine kinase WalK"/>
    <property type="match status" value="1"/>
</dbReference>
<dbReference type="InterPro" id="IPR050398">
    <property type="entry name" value="HssS/ArlS-like"/>
</dbReference>
<evidence type="ECO:0000256" key="9">
    <source>
        <dbReference type="ARBA" id="ARBA00022777"/>
    </source>
</evidence>
<dbReference type="FunFam" id="1.10.287.130:FF:000001">
    <property type="entry name" value="Two-component sensor histidine kinase"/>
    <property type="match status" value="1"/>
</dbReference>
<evidence type="ECO:0000256" key="4">
    <source>
        <dbReference type="ARBA" id="ARBA00022475"/>
    </source>
</evidence>
<dbReference type="InterPro" id="IPR003594">
    <property type="entry name" value="HATPase_dom"/>
</dbReference>
<keyword evidence="8" id="KW-0547">Nucleotide-binding</keyword>
<keyword evidence="13 14" id="KW-0472">Membrane</keyword>
<evidence type="ECO:0000256" key="10">
    <source>
        <dbReference type="ARBA" id="ARBA00022840"/>
    </source>
</evidence>
<dbReference type="InterPro" id="IPR003660">
    <property type="entry name" value="HAMP_dom"/>
</dbReference>
<dbReference type="InterPro" id="IPR003661">
    <property type="entry name" value="HisK_dim/P_dom"/>
</dbReference>
<feature type="domain" description="HAMP" evidence="16">
    <location>
        <begin position="158"/>
        <end position="208"/>
    </location>
</feature>
<keyword evidence="12" id="KW-0902">Two-component regulatory system</keyword>